<name>A0A2W7NLU0_9RHOB</name>
<evidence type="ECO:0000313" key="1">
    <source>
        <dbReference type="EMBL" id="PZX19067.1"/>
    </source>
</evidence>
<accession>A0A2W7NLU0</accession>
<dbReference type="AlphaFoldDB" id="A0A2W7NLU0"/>
<dbReference type="RefSeq" id="WP_111535938.1">
    <property type="nucleotide sequence ID" value="NZ_QKZL01000002.1"/>
</dbReference>
<dbReference type="OrthoDB" id="7860307at2"/>
<dbReference type="Proteomes" id="UP000248916">
    <property type="component" value="Unassembled WGS sequence"/>
</dbReference>
<proteinExistence type="predicted"/>
<dbReference type="CDD" id="cd07812">
    <property type="entry name" value="SRPBCC"/>
    <property type="match status" value="1"/>
</dbReference>
<dbReference type="EMBL" id="QKZL01000002">
    <property type="protein sequence ID" value="PZX19067.1"/>
    <property type="molecule type" value="Genomic_DNA"/>
</dbReference>
<keyword evidence="2" id="KW-1185">Reference proteome</keyword>
<protein>
    <recommendedName>
        <fullName evidence="3">Polyketide cyclase/dehydrase/lipid transport protein</fullName>
    </recommendedName>
</protein>
<gene>
    <name evidence="1" type="ORF">LX81_00765</name>
</gene>
<dbReference type="SUPFAM" id="SSF55961">
    <property type="entry name" value="Bet v1-like"/>
    <property type="match status" value="1"/>
</dbReference>
<evidence type="ECO:0000313" key="2">
    <source>
        <dbReference type="Proteomes" id="UP000248916"/>
    </source>
</evidence>
<dbReference type="Gene3D" id="3.30.530.20">
    <property type="match status" value="1"/>
</dbReference>
<organism evidence="1 2">
    <name type="scientific">Palleronia aestuarii</name>
    <dbReference type="NCBI Taxonomy" id="568105"/>
    <lineage>
        <taxon>Bacteria</taxon>
        <taxon>Pseudomonadati</taxon>
        <taxon>Pseudomonadota</taxon>
        <taxon>Alphaproteobacteria</taxon>
        <taxon>Rhodobacterales</taxon>
        <taxon>Roseobacteraceae</taxon>
        <taxon>Palleronia</taxon>
    </lineage>
</organism>
<evidence type="ECO:0008006" key="3">
    <source>
        <dbReference type="Google" id="ProtNLM"/>
    </source>
</evidence>
<reference evidence="1 2" key="1">
    <citation type="submission" date="2018-06" db="EMBL/GenBank/DDBJ databases">
        <title>Genomic Encyclopedia of Archaeal and Bacterial Type Strains, Phase II (KMG-II): from individual species to whole genera.</title>
        <authorList>
            <person name="Goeker M."/>
        </authorList>
    </citation>
    <scope>NUCLEOTIDE SEQUENCE [LARGE SCALE GENOMIC DNA]</scope>
    <source>
        <strain evidence="1 2">DSM 22009</strain>
    </source>
</reference>
<sequence length="154" mass="16413">MRFEAVARTGASPEAVYAALSDVRAIESGAARQGMILNRRDGGDGLAGARFDLRLNLRGHPRDVEITVTEALPPSRIALDARSGGVEAVVVADIARTAPDATLIAATVEIRARTLASRLLLGSLLPGRGRLERMLGSRLGEFARKLDRTSVTNR</sequence>
<dbReference type="InterPro" id="IPR023393">
    <property type="entry name" value="START-like_dom_sf"/>
</dbReference>
<comment type="caution">
    <text evidence="1">The sequence shown here is derived from an EMBL/GenBank/DDBJ whole genome shotgun (WGS) entry which is preliminary data.</text>
</comment>